<evidence type="ECO:0000313" key="3">
    <source>
        <dbReference type="Proteomes" id="UP000019114"/>
    </source>
</evidence>
<organism evidence="2 3">
    <name type="scientific">Plasmodium falciparum NF135/5.C10</name>
    <dbReference type="NCBI Taxonomy" id="1036726"/>
    <lineage>
        <taxon>Eukaryota</taxon>
        <taxon>Sar</taxon>
        <taxon>Alveolata</taxon>
        <taxon>Apicomplexa</taxon>
        <taxon>Aconoidasida</taxon>
        <taxon>Haemosporida</taxon>
        <taxon>Plasmodiidae</taxon>
        <taxon>Plasmodium</taxon>
        <taxon>Plasmodium (Laverania)</taxon>
    </lineage>
</organism>
<dbReference type="Proteomes" id="UP000019114">
    <property type="component" value="Unassembled WGS sequence"/>
</dbReference>
<reference evidence="2 3" key="1">
    <citation type="submission" date="2013-02" db="EMBL/GenBank/DDBJ databases">
        <title>The Genome Annotation of Plasmodium falciparum NF135/5.C10.</title>
        <authorList>
            <consortium name="The Broad Institute Genome Sequencing Platform"/>
            <consortium name="The Broad Institute Genome Sequencing Center for Infectious Disease"/>
            <person name="Neafsey D."/>
            <person name="Hoffman S."/>
            <person name="Volkman S."/>
            <person name="Rosenthal P."/>
            <person name="Walker B."/>
            <person name="Young S.K."/>
            <person name="Zeng Q."/>
            <person name="Gargeya S."/>
            <person name="Fitzgerald M."/>
            <person name="Haas B."/>
            <person name="Abouelleil A."/>
            <person name="Allen A.W."/>
            <person name="Alvarado L."/>
            <person name="Arachchi H.M."/>
            <person name="Berlin A.M."/>
            <person name="Chapman S.B."/>
            <person name="Gainer-Dewar J."/>
            <person name="Goldberg J."/>
            <person name="Griggs A."/>
            <person name="Gujja S."/>
            <person name="Hansen M."/>
            <person name="Howarth C."/>
            <person name="Imamovic A."/>
            <person name="Ireland A."/>
            <person name="Larimer J."/>
            <person name="McCowan C."/>
            <person name="Murphy C."/>
            <person name="Pearson M."/>
            <person name="Poon T.W."/>
            <person name="Priest M."/>
            <person name="Roberts A."/>
            <person name="Saif S."/>
            <person name="Shea T."/>
            <person name="Sisk P."/>
            <person name="Sykes S."/>
            <person name="Wortman J."/>
            <person name="Nusbaum C."/>
            <person name="Birren B."/>
        </authorList>
    </citation>
    <scope>NUCLEOTIDE SEQUENCE [LARGE SCALE GENOMIC DNA]</scope>
    <source>
        <strain evidence="2 3">NF135/5.C10</strain>
    </source>
</reference>
<keyword evidence="1" id="KW-0812">Transmembrane</keyword>
<sequence>MFNYNTMLWYNKQKRINPLLYEQTFNTVLFNYFIFLEVSKINTTINKYWLIYLFEILIAISLMKLCSAKRLIIIEYLYIINE</sequence>
<feature type="transmembrane region" description="Helical" evidence="1">
    <location>
        <begin position="48"/>
        <end position="66"/>
    </location>
</feature>
<protein>
    <submittedName>
        <fullName evidence="2">Uncharacterized protein</fullName>
    </submittedName>
</protein>
<name>W4IC55_PLAFA</name>
<accession>W4IC55</accession>
<keyword evidence="1" id="KW-0472">Membrane</keyword>
<reference evidence="2 3" key="2">
    <citation type="submission" date="2013-02" db="EMBL/GenBank/DDBJ databases">
        <title>The Genome Sequence of Plasmodium falciparum NF135/5.C10.</title>
        <authorList>
            <consortium name="The Broad Institute Genome Sequencing Platform"/>
            <consortium name="The Broad Institute Genome Sequencing Center for Infectious Disease"/>
            <person name="Neafsey D."/>
            <person name="Cheeseman I."/>
            <person name="Volkman S."/>
            <person name="Adams J."/>
            <person name="Walker B."/>
            <person name="Young S.K."/>
            <person name="Zeng Q."/>
            <person name="Gargeya S."/>
            <person name="Fitzgerald M."/>
            <person name="Haas B."/>
            <person name="Abouelleil A."/>
            <person name="Alvarado L."/>
            <person name="Arachchi H.M."/>
            <person name="Berlin A.M."/>
            <person name="Chapman S.B."/>
            <person name="Dewar J."/>
            <person name="Goldberg J."/>
            <person name="Griggs A."/>
            <person name="Gujja S."/>
            <person name="Hansen M."/>
            <person name="Howarth C."/>
            <person name="Imamovic A."/>
            <person name="Larimer J."/>
            <person name="McCowan C."/>
            <person name="Murphy C."/>
            <person name="Neiman D."/>
            <person name="Pearson M."/>
            <person name="Priest M."/>
            <person name="Roberts A."/>
            <person name="Saif S."/>
            <person name="Shea T."/>
            <person name="Sisk P."/>
            <person name="Sykes S."/>
            <person name="Wortman J."/>
            <person name="Nusbaum C."/>
            <person name="Birren B."/>
        </authorList>
    </citation>
    <scope>NUCLEOTIDE SEQUENCE [LARGE SCALE GENOMIC DNA]</scope>
    <source>
        <strain evidence="2 3">NF135/5.C10</strain>
    </source>
</reference>
<proteinExistence type="predicted"/>
<dbReference type="AlphaFoldDB" id="W4IC55"/>
<keyword evidence="1" id="KW-1133">Transmembrane helix</keyword>
<dbReference type="EMBL" id="KI926065">
    <property type="protein sequence ID" value="ETW40614.1"/>
    <property type="molecule type" value="Genomic_DNA"/>
</dbReference>
<feature type="transmembrane region" description="Helical" evidence="1">
    <location>
        <begin position="20"/>
        <end position="36"/>
    </location>
</feature>
<gene>
    <name evidence="2" type="ORF">PFNF135_04920</name>
</gene>
<evidence type="ECO:0000256" key="1">
    <source>
        <dbReference type="SAM" id="Phobius"/>
    </source>
</evidence>
<evidence type="ECO:0000313" key="2">
    <source>
        <dbReference type="EMBL" id="ETW40614.1"/>
    </source>
</evidence>